<dbReference type="SUPFAM" id="SSF52540">
    <property type="entry name" value="P-loop containing nucleoside triphosphate hydrolases"/>
    <property type="match status" value="1"/>
</dbReference>
<dbReference type="STRING" id="6526.A0A2C9LZY1"/>
<accession>A0A2C9LZY1</accession>
<dbReference type="SMART" id="SM00174">
    <property type="entry name" value="RHO"/>
    <property type="match status" value="1"/>
</dbReference>
<dbReference type="Pfam" id="PF00071">
    <property type="entry name" value="Ras"/>
    <property type="match status" value="1"/>
</dbReference>
<dbReference type="AlphaFoldDB" id="A0A2C9LZY1"/>
<dbReference type="EnsemblMetazoa" id="BGLB036950-RA">
    <property type="protein sequence ID" value="BGLB036950-PA"/>
    <property type="gene ID" value="BGLB036950"/>
</dbReference>
<keyword evidence="2" id="KW-0547">Nucleotide-binding</keyword>
<name>A0A2C9LZY1_BIOGL</name>
<comment type="similarity">
    <text evidence="1">Belongs to the small GTPase superfamily. Rab family.</text>
</comment>
<dbReference type="SMART" id="SM00173">
    <property type="entry name" value="RAS"/>
    <property type="match status" value="1"/>
</dbReference>
<dbReference type="InterPro" id="IPR001806">
    <property type="entry name" value="Small_GTPase"/>
</dbReference>
<reference evidence="3" key="1">
    <citation type="submission" date="2020-05" db="UniProtKB">
        <authorList>
            <consortium name="EnsemblMetazoa"/>
        </authorList>
    </citation>
    <scope>IDENTIFICATION</scope>
    <source>
        <strain evidence="3">BB02</strain>
    </source>
</reference>
<dbReference type="VEuPathDB" id="VectorBase:BGLAX_048533"/>
<evidence type="ECO:0000313" key="4">
    <source>
        <dbReference type="Proteomes" id="UP000076420"/>
    </source>
</evidence>
<dbReference type="VEuPathDB" id="VectorBase:BGLB036950"/>
<dbReference type="Gene3D" id="3.40.50.300">
    <property type="entry name" value="P-loop containing nucleotide triphosphate hydrolases"/>
    <property type="match status" value="1"/>
</dbReference>
<proteinExistence type="inferred from homology"/>
<evidence type="ECO:0000256" key="1">
    <source>
        <dbReference type="ARBA" id="ARBA00006270"/>
    </source>
</evidence>
<dbReference type="PROSITE" id="PS51421">
    <property type="entry name" value="RAS"/>
    <property type="match status" value="1"/>
</dbReference>
<dbReference type="SMART" id="SM00175">
    <property type="entry name" value="RAB"/>
    <property type="match status" value="1"/>
</dbReference>
<evidence type="ECO:0008006" key="5">
    <source>
        <dbReference type="Google" id="ProtNLM"/>
    </source>
</evidence>
<dbReference type="InterPro" id="IPR027417">
    <property type="entry name" value="P-loop_NTPase"/>
</dbReference>
<sequence>MAQSKDNSKRISKVVALGYVNSGKSCLIHRYVHGEFKIVYATIGANMSRVMYGDNKFDIWDTNGLESTVSLTSLYCRDAGAAILFFALNSRKSFDVLKDTFEPLLKFTATNSPKVVVGTKLDDPKREVTKEEGEEYARQLNTPENLERMSQVPYFETSSLRNENVREMFEFVFKSCLPPLERETETETWKSSLRKFLFR</sequence>
<dbReference type="CDD" id="cd00154">
    <property type="entry name" value="Rab"/>
    <property type="match status" value="1"/>
</dbReference>
<dbReference type="OrthoDB" id="10020384at2759"/>
<gene>
    <name evidence="3" type="primary">106076891</name>
</gene>
<dbReference type="PROSITE" id="PS51419">
    <property type="entry name" value="RAB"/>
    <property type="match status" value="1"/>
</dbReference>
<dbReference type="GO" id="GO:0005525">
    <property type="term" value="F:GTP binding"/>
    <property type="evidence" value="ECO:0007669"/>
    <property type="project" value="InterPro"/>
</dbReference>
<protein>
    <recommendedName>
        <fullName evidence="5">Small monomeric GTPase</fullName>
    </recommendedName>
</protein>
<dbReference type="KEGG" id="bgt:106076891"/>
<dbReference type="NCBIfam" id="TIGR00231">
    <property type="entry name" value="small_GTP"/>
    <property type="match status" value="1"/>
</dbReference>
<dbReference type="PANTHER" id="PTHR47978">
    <property type="match status" value="1"/>
</dbReference>
<organism evidence="3 4">
    <name type="scientific">Biomphalaria glabrata</name>
    <name type="common">Bloodfluke planorb</name>
    <name type="synonym">Freshwater snail</name>
    <dbReference type="NCBI Taxonomy" id="6526"/>
    <lineage>
        <taxon>Eukaryota</taxon>
        <taxon>Metazoa</taxon>
        <taxon>Spiralia</taxon>
        <taxon>Lophotrochozoa</taxon>
        <taxon>Mollusca</taxon>
        <taxon>Gastropoda</taxon>
        <taxon>Heterobranchia</taxon>
        <taxon>Euthyneura</taxon>
        <taxon>Panpulmonata</taxon>
        <taxon>Hygrophila</taxon>
        <taxon>Lymnaeoidea</taxon>
        <taxon>Planorbidae</taxon>
        <taxon>Biomphalaria</taxon>
    </lineage>
</organism>
<dbReference type="InterPro" id="IPR005225">
    <property type="entry name" value="Small_GTP-bd"/>
</dbReference>
<dbReference type="Proteomes" id="UP000076420">
    <property type="component" value="Unassembled WGS sequence"/>
</dbReference>
<dbReference type="PRINTS" id="PR00449">
    <property type="entry name" value="RASTRNSFRMNG"/>
</dbReference>
<evidence type="ECO:0000313" key="3">
    <source>
        <dbReference type="EnsemblMetazoa" id="BGLB036950-PA"/>
    </source>
</evidence>
<dbReference type="GO" id="GO:0003924">
    <property type="term" value="F:GTPase activity"/>
    <property type="evidence" value="ECO:0007669"/>
    <property type="project" value="InterPro"/>
</dbReference>
<evidence type="ECO:0000256" key="2">
    <source>
        <dbReference type="ARBA" id="ARBA00022741"/>
    </source>
</evidence>